<dbReference type="SUPFAM" id="SSF48576">
    <property type="entry name" value="Terpenoid synthases"/>
    <property type="match status" value="1"/>
</dbReference>
<keyword evidence="5 6" id="KW-0456">Lyase</keyword>
<sequence length="356" mass="40490">MAIEQLITQGGSEKPESFILPDLVSHCKFALTYHIDGDEVANQSVNWLDSSCPDLNAKQRRALHGLQAGELTAYCYYTAPKERLRVISDFMNYLFHLDNISDGMMTKDTNLLSDIVMNAFWFTDKYIPSTAVGRESLREEPNPGKLARDFWARCLPDCGPGAQERFKETMQLFFEAVNIEARARDEGVLPDLESYIDVRRDTSGCKPCWALIEYGLGIDLPDFVVENPIIQALNQGANDLVTWSNDIFSYNVEQARGDQHNMIIILMHYHGLSLQEAVDYVGNLCEQTINAFVENRAKLPSWGAEVDDMVSKYVEGLEAWIVGSLHWSFQSRRYFGENGQEVKKNRVVKLLPRRQS</sequence>
<dbReference type="SFLD" id="SFLDS00005">
    <property type="entry name" value="Isoprenoid_Synthase_Type_I"/>
    <property type="match status" value="1"/>
</dbReference>
<comment type="similarity">
    <text evidence="2 6">Belongs to the terpene synthase family.</text>
</comment>
<evidence type="ECO:0000256" key="5">
    <source>
        <dbReference type="ARBA" id="ARBA00023239"/>
    </source>
</evidence>
<dbReference type="InterPro" id="IPR008949">
    <property type="entry name" value="Isoprenoid_synthase_dom_sf"/>
</dbReference>
<keyword evidence="3 6" id="KW-0479">Metal-binding</keyword>
<dbReference type="Proteomes" id="UP000284706">
    <property type="component" value="Unassembled WGS sequence"/>
</dbReference>
<dbReference type="GO" id="GO:0008299">
    <property type="term" value="P:isoprenoid biosynthetic process"/>
    <property type="evidence" value="ECO:0007669"/>
    <property type="project" value="UniProtKB-ARBA"/>
</dbReference>
<gene>
    <name evidence="7" type="ORF">CVT26_011057</name>
</gene>
<evidence type="ECO:0000313" key="8">
    <source>
        <dbReference type="Proteomes" id="UP000284706"/>
    </source>
</evidence>
<proteinExistence type="inferred from homology"/>
<evidence type="ECO:0000256" key="3">
    <source>
        <dbReference type="ARBA" id="ARBA00022723"/>
    </source>
</evidence>
<reference evidence="7 8" key="1">
    <citation type="journal article" date="2018" name="Evol. Lett.">
        <title>Horizontal gene cluster transfer increased hallucinogenic mushroom diversity.</title>
        <authorList>
            <person name="Reynolds H.T."/>
            <person name="Vijayakumar V."/>
            <person name="Gluck-Thaler E."/>
            <person name="Korotkin H.B."/>
            <person name="Matheny P.B."/>
            <person name="Slot J.C."/>
        </authorList>
    </citation>
    <scope>NUCLEOTIDE SEQUENCE [LARGE SCALE GENOMIC DNA]</scope>
    <source>
        <strain evidence="7 8">SRW20</strain>
    </source>
</reference>
<keyword evidence="8" id="KW-1185">Reference proteome</keyword>
<dbReference type="GO" id="GO:0046872">
    <property type="term" value="F:metal ion binding"/>
    <property type="evidence" value="ECO:0007669"/>
    <property type="project" value="UniProtKB-KW"/>
</dbReference>
<dbReference type="Gene3D" id="1.10.600.10">
    <property type="entry name" value="Farnesyl Diphosphate Synthase"/>
    <property type="match status" value="1"/>
</dbReference>
<evidence type="ECO:0000256" key="6">
    <source>
        <dbReference type="RuleBase" id="RU366034"/>
    </source>
</evidence>
<dbReference type="PANTHER" id="PTHR35201">
    <property type="entry name" value="TERPENE SYNTHASE"/>
    <property type="match status" value="1"/>
</dbReference>
<comment type="cofactor">
    <cofactor evidence="1 6">
        <name>Mg(2+)</name>
        <dbReference type="ChEBI" id="CHEBI:18420"/>
    </cofactor>
</comment>
<organism evidence="7 8">
    <name type="scientific">Gymnopilus dilepis</name>
    <dbReference type="NCBI Taxonomy" id="231916"/>
    <lineage>
        <taxon>Eukaryota</taxon>
        <taxon>Fungi</taxon>
        <taxon>Dikarya</taxon>
        <taxon>Basidiomycota</taxon>
        <taxon>Agaricomycotina</taxon>
        <taxon>Agaricomycetes</taxon>
        <taxon>Agaricomycetidae</taxon>
        <taxon>Agaricales</taxon>
        <taxon>Agaricineae</taxon>
        <taxon>Hymenogastraceae</taxon>
        <taxon>Gymnopilus</taxon>
    </lineage>
</organism>
<dbReference type="SFLD" id="SFLDG01020">
    <property type="entry name" value="Terpene_Cyclase_Like_2"/>
    <property type="match status" value="1"/>
</dbReference>
<dbReference type="PANTHER" id="PTHR35201:SF4">
    <property type="entry name" value="BETA-PINACENE SYNTHASE-RELATED"/>
    <property type="match status" value="1"/>
</dbReference>
<evidence type="ECO:0000256" key="2">
    <source>
        <dbReference type="ARBA" id="ARBA00006333"/>
    </source>
</evidence>
<accession>A0A409VIW6</accession>
<name>A0A409VIW6_9AGAR</name>
<comment type="caution">
    <text evidence="7">The sequence shown here is derived from an EMBL/GenBank/DDBJ whole genome shotgun (WGS) entry which is preliminary data.</text>
</comment>
<dbReference type="OrthoDB" id="2861623at2759"/>
<dbReference type="STRING" id="231916.A0A409VIW6"/>
<dbReference type="InParanoid" id="A0A409VIW6"/>
<dbReference type="Pfam" id="PF19086">
    <property type="entry name" value="Terpene_syn_C_2"/>
    <property type="match status" value="1"/>
</dbReference>
<dbReference type="EC" id="4.2.3.-" evidence="6"/>
<evidence type="ECO:0000313" key="7">
    <source>
        <dbReference type="EMBL" id="PPQ66198.1"/>
    </source>
</evidence>
<dbReference type="EMBL" id="NHYE01005636">
    <property type="protein sequence ID" value="PPQ66198.1"/>
    <property type="molecule type" value="Genomic_DNA"/>
</dbReference>
<evidence type="ECO:0000256" key="1">
    <source>
        <dbReference type="ARBA" id="ARBA00001946"/>
    </source>
</evidence>
<protein>
    <recommendedName>
        <fullName evidence="6">Terpene synthase</fullName>
        <ecNumber evidence="6">4.2.3.-</ecNumber>
    </recommendedName>
</protein>
<dbReference type="InterPro" id="IPR034686">
    <property type="entry name" value="Terpene_cyclase-like_2"/>
</dbReference>
<keyword evidence="4 6" id="KW-0460">Magnesium</keyword>
<dbReference type="AlphaFoldDB" id="A0A409VIW6"/>
<dbReference type="GO" id="GO:0010333">
    <property type="term" value="F:terpene synthase activity"/>
    <property type="evidence" value="ECO:0007669"/>
    <property type="project" value="InterPro"/>
</dbReference>
<evidence type="ECO:0000256" key="4">
    <source>
        <dbReference type="ARBA" id="ARBA00022842"/>
    </source>
</evidence>